<name>A0A5A7NQL8_9MICC</name>
<comment type="caution">
    <text evidence="2">The sequence shown here is derived from an EMBL/GenBank/DDBJ whole genome shotgun (WGS) entry which is preliminary data.</text>
</comment>
<evidence type="ECO:0000313" key="2">
    <source>
        <dbReference type="EMBL" id="GER22422.1"/>
    </source>
</evidence>
<dbReference type="AlphaFoldDB" id="A0A5A7NQL8"/>
<dbReference type="Proteomes" id="UP000325307">
    <property type="component" value="Unassembled WGS sequence"/>
</dbReference>
<feature type="compositionally biased region" description="Pro residues" evidence="1">
    <location>
        <begin position="1"/>
        <end position="16"/>
    </location>
</feature>
<feature type="region of interest" description="Disordered" evidence="1">
    <location>
        <begin position="1"/>
        <end position="67"/>
    </location>
</feature>
<dbReference type="InterPro" id="IPR010349">
    <property type="entry name" value="Asparaginase_II"/>
</dbReference>
<feature type="compositionally biased region" description="Polar residues" evidence="1">
    <location>
        <begin position="26"/>
        <end position="36"/>
    </location>
</feature>
<evidence type="ECO:0000256" key="1">
    <source>
        <dbReference type="SAM" id="MobiDB-lite"/>
    </source>
</evidence>
<proteinExistence type="predicted"/>
<dbReference type="Pfam" id="PF06089">
    <property type="entry name" value="Asparaginase_II"/>
    <property type="match status" value="1"/>
</dbReference>
<evidence type="ECO:0000313" key="3">
    <source>
        <dbReference type="Proteomes" id="UP000325307"/>
    </source>
</evidence>
<accession>A0A5A7NQL8</accession>
<gene>
    <name evidence="2" type="ORF">NCCP1664_09190</name>
</gene>
<reference evidence="2 3" key="1">
    <citation type="submission" date="2019-09" db="EMBL/GenBank/DDBJ databases">
        <title>Arthrobacter zafarii sp. nov., a moderately thermotolerant and halotolerant actinobacterium isolated from Cholistan desert soil of Pakistan.</title>
        <authorList>
            <person name="Amin A."/>
            <person name="Ahmed I."/>
            <person name="Khalid N."/>
            <person name="Schumann P."/>
            <person name="Busse H.J."/>
            <person name="Khan I.U."/>
            <person name="Li S."/>
            <person name="Li W.J."/>
        </authorList>
    </citation>
    <scope>NUCLEOTIDE SEQUENCE [LARGE SCALE GENOMIC DNA]</scope>
    <source>
        <strain evidence="2 3">NCCP-1664</strain>
    </source>
</reference>
<keyword evidence="3" id="KW-1185">Reference proteome</keyword>
<protein>
    <submittedName>
        <fullName evidence="2">Asparaginase</fullName>
    </submittedName>
</protein>
<dbReference type="EMBL" id="BKDJ01000003">
    <property type="protein sequence ID" value="GER22422.1"/>
    <property type="molecule type" value="Genomic_DNA"/>
</dbReference>
<dbReference type="PANTHER" id="PTHR42110:SF1">
    <property type="entry name" value="L-ASPARAGINASE, PUTATIVE (AFU_ORTHOLOGUE AFUA_3G11890)-RELATED"/>
    <property type="match status" value="1"/>
</dbReference>
<sequence>MPPPSRDPGVTDPPTPRTLGAGPSAPTVTDPPTSRTLGAGPSAPTVTDPPTPRTLGAGPSAPTLRPMPETFASAHAVDLAVVDRNGFVESRHCGSAVVLDPAGRVAIELGDIATPVFPRSALKPFQALASMRAGVPLRGAQVALACASHVGSAAHREVVAGMLAAAGLDADHLRCPSAWPGEEGERIELIRAGLGKSALAFNCSGKHAAFLWACAENGWDTGTYLEPNHPLQRLVLETIEEFAGETVAHVAVDGCGAPVPAISLHGLARAVRTLAKAPSDRHADARAATIATAMLDYAWAVQGQGRENTVVMDELGVLAKFGAEGVMVLGAPDGTSCALKVLDGNGRAATLVGLNLLAAAGAVPAAKVAAVLDKVMRPVLGGAAPVGGIRLAAPVATLLD</sequence>
<dbReference type="PANTHER" id="PTHR42110">
    <property type="entry name" value="L-ASPARAGINASE, PUTATIVE (AFU_ORTHOLOGUE AFUA_3G11890)-RELATED"/>
    <property type="match status" value="1"/>
</dbReference>
<organism evidence="2 3">
    <name type="scientific">Zafaria cholistanensis</name>
    <dbReference type="NCBI Taxonomy" id="1682741"/>
    <lineage>
        <taxon>Bacteria</taxon>
        <taxon>Bacillati</taxon>
        <taxon>Actinomycetota</taxon>
        <taxon>Actinomycetes</taxon>
        <taxon>Micrococcales</taxon>
        <taxon>Micrococcaceae</taxon>
        <taxon>Zafaria</taxon>
    </lineage>
</organism>